<feature type="transmembrane region" description="Helical" evidence="1">
    <location>
        <begin position="6"/>
        <end position="24"/>
    </location>
</feature>
<reference evidence="2 3" key="1">
    <citation type="submission" date="2023-05" db="EMBL/GenBank/DDBJ databases">
        <title>Actinoplanes sp. NEAU-A12 genome sequencing.</title>
        <authorList>
            <person name="Wang Z.-S."/>
        </authorList>
    </citation>
    <scope>NUCLEOTIDE SEQUENCE [LARGE SCALE GENOMIC DNA]</scope>
    <source>
        <strain evidence="2 3">NEAU-A12</strain>
    </source>
</reference>
<feature type="transmembrane region" description="Helical" evidence="1">
    <location>
        <begin position="133"/>
        <end position="150"/>
    </location>
</feature>
<evidence type="ECO:0000313" key="2">
    <source>
        <dbReference type="EMBL" id="MDI6098692.1"/>
    </source>
</evidence>
<keyword evidence="1" id="KW-0812">Transmembrane</keyword>
<sequence>MDVTTFVVPFCAALTFVGVSIRRAGRNPAPGMLNRAVKGAVLGTLVALVLAWPIISQYQQELRATPPHSAPELTGVQINGLAAYVAVVPLAGWVGLRMLAVRPVWLANLGAWGLTGIGLFIIAGIGGSVGGQLWVYAVLGFLSFGVAAAVPPSPQSLPKPSFLHA</sequence>
<feature type="transmembrane region" description="Helical" evidence="1">
    <location>
        <begin position="36"/>
        <end position="55"/>
    </location>
</feature>
<evidence type="ECO:0000256" key="1">
    <source>
        <dbReference type="SAM" id="Phobius"/>
    </source>
</evidence>
<evidence type="ECO:0000313" key="3">
    <source>
        <dbReference type="Proteomes" id="UP001241758"/>
    </source>
</evidence>
<accession>A0ABT6WG51</accession>
<proteinExistence type="predicted"/>
<keyword evidence="3" id="KW-1185">Reference proteome</keyword>
<protein>
    <submittedName>
        <fullName evidence="2">Uncharacterized protein</fullName>
    </submittedName>
</protein>
<feature type="transmembrane region" description="Helical" evidence="1">
    <location>
        <begin position="106"/>
        <end position="127"/>
    </location>
</feature>
<name>A0ABT6WG51_9ACTN</name>
<gene>
    <name evidence="2" type="ORF">QLQ12_08765</name>
</gene>
<keyword evidence="1" id="KW-1133">Transmembrane helix</keyword>
<comment type="caution">
    <text evidence="2">The sequence shown here is derived from an EMBL/GenBank/DDBJ whole genome shotgun (WGS) entry which is preliminary data.</text>
</comment>
<organism evidence="2 3">
    <name type="scientific">Actinoplanes sandaracinus</name>
    <dbReference type="NCBI Taxonomy" id="3045177"/>
    <lineage>
        <taxon>Bacteria</taxon>
        <taxon>Bacillati</taxon>
        <taxon>Actinomycetota</taxon>
        <taxon>Actinomycetes</taxon>
        <taxon>Micromonosporales</taxon>
        <taxon>Micromonosporaceae</taxon>
        <taxon>Actinoplanes</taxon>
    </lineage>
</organism>
<feature type="transmembrane region" description="Helical" evidence="1">
    <location>
        <begin position="75"/>
        <end position="94"/>
    </location>
</feature>
<keyword evidence="1" id="KW-0472">Membrane</keyword>
<dbReference type="RefSeq" id="WP_282758508.1">
    <property type="nucleotide sequence ID" value="NZ_JASCTH010000005.1"/>
</dbReference>
<dbReference type="EMBL" id="JASCTH010000005">
    <property type="protein sequence ID" value="MDI6098692.1"/>
    <property type="molecule type" value="Genomic_DNA"/>
</dbReference>
<dbReference type="Proteomes" id="UP001241758">
    <property type="component" value="Unassembled WGS sequence"/>
</dbReference>